<dbReference type="SUPFAM" id="SSF143430">
    <property type="entry name" value="TTP0101/SSO1404-like"/>
    <property type="match status" value="1"/>
</dbReference>
<evidence type="ECO:0000256" key="7">
    <source>
        <dbReference type="ARBA" id="ARBA00023118"/>
    </source>
</evidence>
<dbReference type="GO" id="GO:0046872">
    <property type="term" value="F:metal ion binding"/>
    <property type="evidence" value="ECO:0007669"/>
    <property type="project" value="UniProtKB-KW"/>
</dbReference>
<accession>A0A3B1DE07</accession>
<gene>
    <name evidence="8" type="ORF">MNBD_NITROSPIRAE03-418</name>
</gene>
<protein>
    <submittedName>
        <fullName evidence="8">CRISPR-associated protein Cas2</fullName>
    </submittedName>
</protein>
<keyword evidence="5" id="KW-0378">Hydrolase</keyword>
<dbReference type="InterPro" id="IPR019199">
    <property type="entry name" value="Virulence_VapD/CRISPR_Cas2"/>
</dbReference>
<dbReference type="GO" id="GO:0043571">
    <property type="term" value="P:maintenance of CRISPR repeat elements"/>
    <property type="evidence" value="ECO:0007669"/>
    <property type="project" value="InterPro"/>
</dbReference>
<dbReference type="AlphaFoldDB" id="A0A3B1DE07"/>
<sequence>MFYMVCYDISDDGRRRDIQKTLEGYGKRVQFSVFDCDISDVQYRTLRDKLLSIIDKDGDSVRFYPLCNACSGKIEYRGAGSISEDDRFFMI</sequence>
<keyword evidence="7" id="KW-0051">Antiviral defense</keyword>
<evidence type="ECO:0000256" key="6">
    <source>
        <dbReference type="ARBA" id="ARBA00022842"/>
    </source>
</evidence>
<keyword evidence="3" id="KW-0479">Metal-binding</keyword>
<dbReference type="NCBIfam" id="TIGR01573">
    <property type="entry name" value="cas2"/>
    <property type="match status" value="1"/>
</dbReference>
<keyword evidence="4" id="KW-0255">Endonuclease</keyword>
<dbReference type="PANTHER" id="PTHR34405">
    <property type="entry name" value="CRISPR-ASSOCIATED ENDORIBONUCLEASE CAS2"/>
    <property type="match status" value="1"/>
</dbReference>
<dbReference type="GO" id="GO:0004521">
    <property type="term" value="F:RNA endonuclease activity"/>
    <property type="evidence" value="ECO:0007669"/>
    <property type="project" value="InterPro"/>
</dbReference>
<evidence type="ECO:0000256" key="1">
    <source>
        <dbReference type="ARBA" id="ARBA00001946"/>
    </source>
</evidence>
<dbReference type="PANTHER" id="PTHR34405:SF3">
    <property type="entry name" value="CRISPR-ASSOCIATED ENDORIBONUCLEASE CAS2 3"/>
    <property type="match status" value="1"/>
</dbReference>
<dbReference type="GO" id="GO:0016787">
    <property type="term" value="F:hydrolase activity"/>
    <property type="evidence" value="ECO:0007669"/>
    <property type="project" value="UniProtKB-KW"/>
</dbReference>
<dbReference type="CDD" id="cd09725">
    <property type="entry name" value="Cas2_I_II_III"/>
    <property type="match status" value="1"/>
</dbReference>
<dbReference type="EMBL" id="UOGI01000274">
    <property type="protein sequence ID" value="VAX34218.1"/>
    <property type="molecule type" value="Genomic_DNA"/>
</dbReference>
<keyword evidence="6" id="KW-0460">Magnesium</keyword>
<reference evidence="8" key="1">
    <citation type="submission" date="2018-06" db="EMBL/GenBank/DDBJ databases">
        <authorList>
            <person name="Zhirakovskaya E."/>
        </authorList>
    </citation>
    <scope>NUCLEOTIDE SEQUENCE</scope>
</reference>
<evidence type="ECO:0000256" key="3">
    <source>
        <dbReference type="ARBA" id="ARBA00022723"/>
    </source>
</evidence>
<dbReference type="InterPro" id="IPR021127">
    <property type="entry name" value="CRISPR_associated_Cas2"/>
</dbReference>
<dbReference type="Gene3D" id="3.30.70.240">
    <property type="match status" value="1"/>
</dbReference>
<dbReference type="GO" id="GO:0051607">
    <property type="term" value="P:defense response to virus"/>
    <property type="evidence" value="ECO:0007669"/>
    <property type="project" value="UniProtKB-KW"/>
</dbReference>
<dbReference type="PIRSF" id="PIRSF032582">
    <property type="entry name" value="Cas2"/>
    <property type="match status" value="1"/>
</dbReference>
<evidence type="ECO:0000313" key="8">
    <source>
        <dbReference type="EMBL" id="VAX34218.1"/>
    </source>
</evidence>
<evidence type="ECO:0000256" key="4">
    <source>
        <dbReference type="ARBA" id="ARBA00022759"/>
    </source>
</evidence>
<comment type="cofactor">
    <cofactor evidence="1">
        <name>Mg(2+)</name>
        <dbReference type="ChEBI" id="CHEBI:18420"/>
    </cofactor>
</comment>
<dbReference type="Pfam" id="PF09827">
    <property type="entry name" value="CRISPR_Cas2"/>
    <property type="match status" value="1"/>
</dbReference>
<keyword evidence="2" id="KW-0540">Nuclease</keyword>
<evidence type="ECO:0000256" key="5">
    <source>
        <dbReference type="ARBA" id="ARBA00022801"/>
    </source>
</evidence>
<dbReference type="HAMAP" id="MF_01471">
    <property type="entry name" value="Cas2"/>
    <property type="match status" value="1"/>
</dbReference>
<evidence type="ECO:0000256" key="2">
    <source>
        <dbReference type="ARBA" id="ARBA00022722"/>
    </source>
</evidence>
<proteinExistence type="inferred from homology"/>
<name>A0A3B1DE07_9ZZZZ</name>
<organism evidence="8">
    <name type="scientific">hydrothermal vent metagenome</name>
    <dbReference type="NCBI Taxonomy" id="652676"/>
    <lineage>
        <taxon>unclassified sequences</taxon>
        <taxon>metagenomes</taxon>
        <taxon>ecological metagenomes</taxon>
    </lineage>
</organism>